<reference evidence="2 3" key="1">
    <citation type="submission" date="2013-06" db="EMBL/GenBank/DDBJ databases">
        <authorList>
            <person name="Aslett M."/>
        </authorList>
    </citation>
    <scope>NUCLEOTIDE SEQUENCE [LARGE SCALE GENOMIC DNA]</scope>
    <source>
        <strain evidence="2 3">Db11</strain>
    </source>
</reference>
<accession>A0ABC9IGP7</accession>
<sequence>MNIETVKTASRFSIPIKIILAGIVSALGGSGYIGFLSEYATYFYALSNGFRIPAEGSPYLKVTIASISFSVMLLCAIIYMIFYFIVKINLSSNKWANKVQRKIVDSFQLKSQTPKAIHWLYNTSQKPMSITGAIVASFISSLPLQ</sequence>
<feature type="transmembrane region" description="Helical" evidence="1">
    <location>
        <begin position="64"/>
        <end position="86"/>
    </location>
</feature>
<evidence type="ECO:0000313" key="2">
    <source>
        <dbReference type="EMBL" id="CDG11795.1"/>
    </source>
</evidence>
<protein>
    <submittedName>
        <fullName evidence="2">Uncharacterized protein</fullName>
    </submittedName>
</protein>
<reference evidence="2 3" key="3">
    <citation type="journal article" date="2014" name="Genome Biol. Evol.">
        <title>Genome evolution and plasticity of Serratia marcescens, an important multidrug-resistant nosocomial pathogen.</title>
        <authorList>
            <person name="Iguchi A."/>
            <person name="Nagaya Y."/>
            <person name="Pradel E."/>
            <person name="Ooka T."/>
            <person name="Ogura Y."/>
            <person name="Katsura K."/>
            <person name="Kurokawa K."/>
            <person name="Oshima K."/>
            <person name="Hattori M."/>
            <person name="Parkhill J."/>
            <person name="Sebaihia M."/>
            <person name="Coulthurst S.J."/>
            <person name="Gotoh N."/>
            <person name="Thomson N.R."/>
            <person name="Ewbank J.J."/>
            <person name="Hayashi T."/>
        </authorList>
    </citation>
    <scope>NUCLEOTIDE SEQUENCE [LARGE SCALE GENOMIC DNA]</scope>
    <source>
        <strain evidence="2 3">Db11</strain>
    </source>
</reference>
<organism evidence="2 3">
    <name type="scientific">Serratia marcescens subsp. marcescens Db11</name>
    <dbReference type="NCBI Taxonomy" id="273526"/>
    <lineage>
        <taxon>Bacteria</taxon>
        <taxon>Pseudomonadati</taxon>
        <taxon>Pseudomonadota</taxon>
        <taxon>Gammaproteobacteria</taxon>
        <taxon>Enterobacterales</taxon>
        <taxon>Yersiniaceae</taxon>
        <taxon>Serratia</taxon>
    </lineage>
</organism>
<evidence type="ECO:0000313" key="3">
    <source>
        <dbReference type="Proteomes" id="UP000018979"/>
    </source>
</evidence>
<dbReference type="Proteomes" id="UP000018979">
    <property type="component" value="Chromosome I"/>
</dbReference>
<name>A0ABC9IGP7_SERMA</name>
<dbReference type="KEGG" id="smac:SMDB11_1218A"/>
<gene>
    <name evidence="2" type="ORF">SMDB11_1218A</name>
</gene>
<reference evidence="3" key="2">
    <citation type="submission" date="2013-11" db="EMBL/GenBank/DDBJ databases">
        <title>Genome sequences of clinical and environmental isolates of Serratia marcescens.</title>
        <authorList>
            <person name="Iguchi A."/>
            <person name="Komatsu H."/>
            <person name="Nagaya Y."/>
            <person name="Ogura Y."/>
            <person name="Katsura K."/>
            <person name="Kurokawa K."/>
            <person name="Ooka T."/>
            <person name="Hattori M."/>
            <person name="Gotoh N."/>
            <person name="Thomson N."/>
            <person name="Hayashi T."/>
        </authorList>
    </citation>
    <scope>NUCLEOTIDE SEQUENCE [LARGE SCALE GENOMIC DNA]</scope>
    <source>
        <strain evidence="3">Db11</strain>
    </source>
</reference>
<proteinExistence type="predicted"/>
<dbReference type="AlphaFoldDB" id="A0ABC9IGP7"/>
<evidence type="ECO:0000256" key="1">
    <source>
        <dbReference type="SAM" id="Phobius"/>
    </source>
</evidence>
<feature type="transmembrane region" description="Helical" evidence="1">
    <location>
        <begin position="20"/>
        <end position="44"/>
    </location>
</feature>
<keyword evidence="1" id="KW-0812">Transmembrane</keyword>
<keyword evidence="1" id="KW-0472">Membrane</keyword>
<keyword evidence="1" id="KW-1133">Transmembrane helix</keyword>
<dbReference type="EMBL" id="HG326223">
    <property type="protein sequence ID" value="CDG11795.1"/>
    <property type="molecule type" value="Genomic_DNA"/>
</dbReference>